<dbReference type="InterPro" id="IPR005101">
    <property type="entry name" value="Cryptochr/Photolyase_FAD-bd"/>
</dbReference>
<protein>
    <recommendedName>
        <fullName evidence="7">Cryptochrome DASH</fullName>
    </recommendedName>
</protein>
<dbReference type="Gene3D" id="1.10.579.10">
    <property type="entry name" value="DNA Cyclobutane Dipyrimidine Photolyase, subunit A, domain 3"/>
    <property type="match status" value="1"/>
</dbReference>
<evidence type="ECO:0000256" key="1">
    <source>
        <dbReference type="ARBA" id="ARBA00005862"/>
    </source>
</evidence>
<keyword evidence="3 5" id="KW-0274">FAD</keyword>
<feature type="compositionally biased region" description="Basic and acidic residues" evidence="8">
    <location>
        <begin position="165"/>
        <end position="179"/>
    </location>
</feature>
<feature type="region of interest" description="Disordered" evidence="8">
    <location>
        <begin position="165"/>
        <end position="211"/>
    </location>
</feature>
<evidence type="ECO:0000256" key="3">
    <source>
        <dbReference type="ARBA" id="ARBA00022827"/>
    </source>
</evidence>
<evidence type="ECO:0000256" key="4">
    <source>
        <dbReference type="ARBA" id="ARBA00022991"/>
    </source>
</evidence>
<dbReference type="PROSITE" id="PS51645">
    <property type="entry name" value="PHR_CRY_ALPHA_BETA"/>
    <property type="match status" value="1"/>
</dbReference>
<feature type="binding site" evidence="5">
    <location>
        <begin position="404"/>
        <end position="406"/>
    </location>
    <ligand>
        <name>FAD</name>
        <dbReference type="ChEBI" id="CHEBI:57692"/>
    </ligand>
</feature>
<feature type="site" description="Electron transfer via tryptophanyl radical" evidence="6">
    <location>
        <position position="338"/>
    </location>
</feature>
<dbReference type="PRINTS" id="PR00147">
    <property type="entry name" value="DNAPHOTLYASE"/>
</dbReference>
<evidence type="ECO:0000256" key="5">
    <source>
        <dbReference type="PIRSR" id="PIRSR602081-1"/>
    </source>
</evidence>
<comment type="function">
    <text evidence="7">May have a photoreceptor function.</text>
</comment>
<evidence type="ECO:0000313" key="11">
    <source>
        <dbReference type="Proteomes" id="UP001596395"/>
    </source>
</evidence>
<dbReference type="Gene3D" id="3.40.50.620">
    <property type="entry name" value="HUPs"/>
    <property type="match status" value="1"/>
</dbReference>
<evidence type="ECO:0000256" key="7">
    <source>
        <dbReference type="RuleBase" id="RU367151"/>
    </source>
</evidence>
<dbReference type="Pfam" id="PF03441">
    <property type="entry name" value="FAD_binding_7"/>
    <property type="match status" value="1"/>
</dbReference>
<evidence type="ECO:0000256" key="2">
    <source>
        <dbReference type="ARBA" id="ARBA00022630"/>
    </source>
</evidence>
<feature type="binding site" evidence="5">
    <location>
        <begin position="266"/>
        <end position="270"/>
    </location>
    <ligand>
        <name>FAD</name>
        <dbReference type="ChEBI" id="CHEBI:57692"/>
    </ligand>
</feature>
<dbReference type="InterPro" id="IPR036155">
    <property type="entry name" value="Crypto/Photolyase_N_sf"/>
</dbReference>
<evidence type="ECO:0000259" key="9">
    <source>
        <dbReference type="PROSITE" id="PS51645"/>
    </source>
</evidence>
<organism evidence="10 11">
    <name type="scientific">Halorubellus litoreus</name>
    <dbReference type="NCBI Taxonomy" id="755308"/>
    <lineage>
        <taxon>Archaea</taxon>
        <taxon>Methanobacteriati</taxon>
        <taxon>Methanobacteriota</taxon>
        <taxon>Stenosarchaea group</taxon>
        <taxon>Halobacteria</taxon>
        <taxon>Halobacteriales</taxon>
        <taxon>Halorubellaceae</taxon>
        <taxon>Halorubellus</taxon>
    </lineage>
</organism>
<keyword evidence="2 5" id="KW-0285">Flavoprotein</keyword>
<dbReference type="RefSeq" id="WP_336349891.1">
    <property type="nucleotide sequence ID" value="NZ_JAZAQL010000002.1"/>
</dbReference>
<evidence type="ECO:0000313" key="10">
    <source>
        <dbReference type="EMBL" id="MFC6952909.1"/>
    </source>
</evidence>
<comment type="cofactor">
    <cofactor evidence="7">
        <name>(6R)-5,10-methylene-5,6,7,8-tetrahydrofolate</name>
        <dbReference type="ChEBI" id="CHEBI:15636"/>
    </cofactor>
    <text evidence="7">Binds 1 5,10-methenyltetrahydrofolate (MTHF) per subunit.</text>
</comment>
<sequence>MSDIETALWWARRDLRVHDNYALTHAARAGECLPVYVFDPETYGEREYGGPASFAFEKTGARRARFVAESVADLRESLRDAGSDLALAHEDPARAISRIADAVDADVVYCERYPTPEEHAVRERVREALPEGTRLEPRWGSTLYHPEDLPMPVEDVPDTFTPFRQDVEHAPDCEPRDPLGEPGLPGVPSALADGDLDAGTLPDPSDLGVADASDWDAVAPTDERAVLPFDGGESRGLERVREYVWQRDRLRQYKDTRNGLLGADYSSKFSPWLNLGCLSPRYVHREVQAYERERVSNDSTYWLGFELLWRDFFQFQFAKHGSQHFRREGIRERENIQWTGNDRLLDAWKRGETGIPFVDANMRELNATGFMSNRGRQNVASFLANNCRVDWRKGAAYFETRLVDYDPAANYGNWAYQSQVGNDGRDSYCNVVKQAKQYDADADYVKRWCPALRDLPPEYAHEPWKLTPDEQEAHGVVLGEDYPEPVINLDASYGKLR</sequence>
<dbReference type="Pfam" id="PF00875">
    <property type="entry name" value="DNA_photolyase"/>
    <property type="match status" value="1"/>
</dbReference>
<dbReference type="PANTHER" id="PTHR11455">
    <property type="entry name" value="CRYPTOCHROME"/>
    <property type="match status" value="1"/>
</dbReference>
<dbReference type="PANTHER" id="PTHR11455:SF22">
    <property type="entry name" value="CRYPTOCHROME DASH"/>
    <property type="match status" value="1"/>
</dbReference>
<gene>
    <name evidence="10" type="ORF">ACFQGB_08540</name>
</gene>
<feature type="site" description="Electron transfer via tryptophanyl radical" evidence="6">
    <location>
        <position position="414"/>
    </location>
</feature>
<dbReference type="InterPro" id="IPR002081">
    <property type="entry name" value="Cryptochrome/DNA_photolyase_1"/>
</dbReference>
<reference evidence="10 11" key="1">
    <citation type="journal article" date="2019" name="Int. J. Syst. Evol. Microbiol.">
        <title>The Global Catalogue of Microorganisms (GCM) 10K type strain sequencing project: providing services to taxonomists for standard genome sequencing and annotation.</title>
        <authorList>
            <consortium name="The Broad Institute Genomics Platform"/>
            <consortium name="The Broad Institute Genome Sequencing Center for Infectious Disease"/>
            <person name="Wu L."/>
            <person name="Ma J."/>
        </authorList>
    </citation>
    <scope>NUCLEOTIDE SEQUENCE [LARGE SCALE GENOMIC DNA]</scope>
    <source>
        <strain evidence="10 11">GX26</strain>
    </source>
</reference>
<feature type="site" description="Electron transfer via tryptophanyl radical" evidence="6">
    <location>
        <position position="391"/>
    </location>
</feature>
<dbReference type="AlphaFoldDB" id="A0ABD5VBT5"/>
<keyword evidence="11" id="KW-1185">Reference proteome</keyword>
<dbReference type="NCBIfam" id="TIGR02765">
    <property type="entry name" value="crypto_DASH"/>
    <property type="match status" value="1"/>
</dbReference>
<evidence type="ECO:0000256" key="6">
    <source>
        <dbReference type="PIRSR" id="PIRSR602081-2"/>
    </source>
</evidence>
<feature type="binding site" evidence="5">
    <location>
        <begin position="306"/>
        <end position="313"/>
    </location>
    <ligand>
        <name>FAD</name>
        <dbReference type="ChEBI" id="CHEBI:57692"/>
    </ligand>
</feature>
<feature type="domain" description="Photolyase/cryptochrome alpha/beta" evidence="9">
    <location>
        <begin position="5"/>
        <end position="143"/>
    </location>
</feature>
<dbReference type="SUPFAM" id="SSF52425">
    <property type="entry name" value="Cryptochrome/photolyase, N-terminal domain"/>
    <property type="match status" value="1"/>
</dbReference>
<dbReference type="Proteomes" id="UP001596395">
    <property type="component" value="Unassembled WGS sequence"/>
</dbReference>
<keyword evidence="4 7" id="KW-0157">Chromophore</keyword>
<comment type="similarity">
    <text evidence="1 7">Belongs to the DNA photolyase class-1 family.</text>
</comment>
<accession>A0ABD5VBT5</accession>
<dbReference type="InterPro" id="IPR014729">
    <property type="entry name" value="Rossmann-like_a/b/a_fold"/>
</dbReference>
<feature type="binding site" evidence="5">
    <location>
        <position position="253"/>
    </location>
    <ligand>
        <name>FAD</name>
        <dbReference type="ChEBI" id="CHEBI:57692"/>
    </ligand>
</feature>
<name>A0ABD5VBT5_9EURY</name>
<dbReference type="SUPFAM" id="SSF48173">
    <property type="entry name" value="Cryptochrome/photolyase FAD-binding domain"/>
    <property type="match status" value="1"/>
</dbReference>
<dbReference type="Gene3D" id="1.25.40.80">
    <property type="match status" value="1"/>
</dbReference>
<comment type="caution">
    <text evidence="10">The sequence shown here is derived from an EMBL/GenBank/DDBJ whole genome shotgun (WGS) entry which is preliminary data.</text>
</comment>
<dbReference type="InterPro" id="IPR036134">
    <property type="entry name" value="Crypto/Photolyase_FAD-like_sf"/>
</dbReference>
<dbReference type="InterPro" id="IPR006050">
    <property type="entry name" value="DNA_photolyase_N"/>
</dbReference>
<proteinExistence type="inferred from homology"/>
<evidence type="ECO:0000256" key="8">
    <source>
        <dbReference type="SAM" id="MobiDB-lite"/>
    </source>
</evidence>
<comment type="cofactor">
    <cofactor evidence="5 7">
        <name>FAD</name>
        <dbReference type="ChEBI" id="CHEBI:57692"/>
    </cofactor>
    <text evidence="5 7">Binds 1 FAD per subunit.</text>
</comment>
<dbReference type="EMBL" id="JBHSXN010000002">
    <property type="protein sequence ID" value="MFC6952909.1"/>
    <property type="molecule type" value="Genomic_DNA"/>
</dbReference>
<dbReference type="InterPro" id="IPR014133">
    <property type="entry name" value="Cry_DASH"/>
</dbReference>